<feature type="binding site" evidence="1">
    <location>
        <begin position="178"/>
        <end position="179"/>
    </location>
    <ligand>
        <name>ATP</name>
        <dbReference type="ChEBI" id="CHEBI:30616"/>
    </ligand>
</feature>
<dbReference type="OrthoDB" id="50320at2157"/>
<dbReference type="GO" id="GO:0005829">
    <property type="term" value="C:cytosol"/>
    <property type="evidence" value="ECO:0007669"/>
    <property type="project" value="TreeGrafter"/>
</dbReference>
<dbReference type="HAMAP" id="MF_00336">
    <property type="entry name" value="BioD"/>
    <property type="match status" value="1"/>
</dbReference>
<dbReference type="PANTHER" id="PTHR43210">
    <property type="entry name" value="DETHIOBIOTIN SYNTHETASE"/>
    <property type="match status" value="1"/>
</dbReference>
<dbReference type="UniPathway" id="UPA00078">
    <property type="reaction ID" value="UER00161"/>
</dbReference>
<accession>A0A484I6Q2</accession>
<comment type="cofactor">
    <cofactor evidence="1">
        <name>Mg(2+)</name>
        <dbReference type="ChEBI" id="CHEBI:18420"/>
    </cofactor>
</comment>
<feature type="binding site" evidence="1">
    <location>
        <begin position="208"/>
        <end position="210"/>
    </location>
    <ligand>
        <name>ATP</name>
        <dbReference type="ChEBI" id="CHEBI:30616"/>
    </ligand>
</feature>
<gene>
    <name evidence="1 2" type="primary">bioD</name>
    <name evidence="2" type="ORF">NFRAN_0099</name>
</gene>
<comment type="similarity">
    <text evidence="1">Belongs to the dethiobiotin synthetase family.</text>
</comment>
<comment type="pathway">
    <text evidence="1">Cofactor biosynthesis; biotin biosynthesis; biotin from 7,8-diaminononanoate: step 1/2.</text>
</comment>
<proteinExistence type="inferred from homology"/>
<dbReference type="PANTHER" id="PTHR43210:SF5">
    <property type="entry name" value="DETHIOBIOTIN SYNTHETASE"/>
    <property type="match status" value="1"/>
</dbReference>
<dbReference type="NCBIfam" id="TIGR00347">
    <property type="entry name" value="bioD"/>
    <property type="match status" value="1"/>
</dbReference>
<dbReference type="GO" id="GO:0000287">
    <property type="term" value="F:magnesium ion binding"/>
    <property type="evidence" value="ECO:0007669"/>
    <property type="project" value="UniProtKB-UniRule"/>
</dbReference>
<dbReference type="InterPro" id="IPR004472">
    <property type="entry name" value="DTB_synth_BioD"/>
</dbReference>
<comment type="function">
    <text evidence="1">Catalyzes a mechanistically unusual reaction, the ATP-dependent insertion of CO2 between the N7 and N8 nitrogen atoms of 7,8-diaminopelargonic acid (DAPA, also called 7,8-diammoniononanoate) to form a ureido ring.</text>
</comment>
<comment type="subcellular location">
    <subcellularLocation>
        <location evidence="1">Cytoplasm</location>
    </subcellularLocation>
</comment>
<feature type="binding site" evidence="1">
    <location>
        <position position="118"/>
    </location>
    <ligand>
        <name>Mg(2+)</name>
        <dbReference type="ChEBI" id="CHEBI:18420"/>
    </ligand>
</feature>
<sequence length="229" mass="25541">MVSKGIFIIGTDTDVGKTLVTASLGWKLSKRVNRLGVMKPFATGIKPYSKKYSSKDVAILCKSIGLNEDEKNVNPYYFPIPCSPYMATDLLGLSQVDLNYALEKYEYMNKNYDYLLIEGIGGLLVPLNNSSSLLDFIKMINMEVIIVTTPKVGTVNHTMLTVKLCLANGISIRGIVVNKMPTRPTIIELNTPHFIEKLTNIQVIGTVPFIKSFKYSTHTFKMVSDVINF</sequence>
<dbReference type="GeneID" id="39419692"/>
<keyword evidence="1" id="KW-0547">Nucleotide-binding</keyword>
<feature type="binding site" evidence="1">
    <location>
        <position position="56"/>
    </location>
    <ligand>
        <name>Mg(2+)</name>
        <dbReference type="ChEBI" id="CHEBI:18420"/>
    </ligand>
</feature>
<dbReference type="Proteomes" id="UP000294299">
    <property type="component" value="Chromosome NFRAN"/>
</dbReference>
<dbReference type="CDD" id="cd03109">
    <property type="entry name" value="DTBS"/>
    <property type="match status" value="1"/>
</dbReference>
<comment type="caution">
    <text evidence="1">Lacks conserved residue(s) required for the propagation of feature annotation.</text>
</comment>
<feature type="binding site" evidence="1">
    <location>
        <position position="43"/>
    </location>
    <ligand>
        <name>substrate</name>
    </ligand>
</feature>
<evidence type="ECO:0000256" key="1">
    <source>
        <dbReference type="HAMAP-Rule" id="MF_00336"/>
    </source>
</evidence>
<dbReference type="EMBL" id="LR216287">
    <property type="protein sequence ID" value="VFJ12420.1"/>
    <property type="molecule type" value="Genomic_DNA"/>
</dbReference>
<evidence type="ECO:0000313" key="2">
    <source>
        <dbReference type="EMBL" id="VFJ12420.1"/>
    </source>
</evidence>
<keyword evidence="1" id="KW-0067">ATP-binding</keyword>
<organism evidence="2 3">
    <name type="scientific">Candidatus Nitrosocosmicus franklandianus</name>
    <dbReference type="NCBI Taxonomy" id="1798806"/>
    <lineage>
        <taxon>Archaea</taxon>
        <taxon>Nitrososphaerota</taxon>
        <taxon>Nitrososphaeria</taxon>
        <taxon>Nitrososphaerales</taxon>
        <taxon>Nitrososphaeraceae</taxon>
        <taxon>Candidatus Nitrosocosmicus</taxon>
    </lineage>
</organism>
<dbReference type="GO" id="GO:0005524">
    <property type="term" value="F:ATP binding"/>
    <property type="evidence" value="ECO:0007669"/>
    <property type="project" value="UniProtKB-UniRule"/>
</dbReference>
<dbReference type="SUPFAM" id="SSF52540">
    <property type="entry name" value="P-loop containing nucleoside triphosphate hydrolases"/>
    <property type="match status" value="1"/>
</dbReference>
<dbReference type="RefSeq" id="WP_134482559.1">
    <property type="nucleotide sequence ID" value="NZ_LR216287.1"/>
</dbReference>
<feature type="binding site" evidence="1">
    <location>
        <begin position="14"/>
        <end position="19"/>
    </location>
    <ligand>
        <name>ATP</name>
        <dbReference type="ChEBI" id="CHEBI:30616"/>
    </ligand>
</feature>
<keyword evidence="1 2" id="KW-0436">Ligase</keyword>
<dbReference type="AlphaFoldDB" id="A0A484I6Q2"/>
<dbReference type="Pfam" id="PF13500">
    <property type="entry name" value="AAA_26"/>
    <property type="match status" value="1"/>
</dbReference>
<dbReference type="PIRSF" id="PIRSF006755">
    <property type="entry name" value="DTB_synth"/>
    <property type="match status" value="1"/>
</dbReference>
<feature type="binding site" evidence="1">
    <location>
        <position position="18"/>
    </location>
    <ligand>
        <name>Mg(2+)</name>
        <dbReference type="ChEBI" id="CHEBI:18420"/>
    </ligand>
</feature>
<dbReference type="Gene3D" id="3.40.50.300">
    <property type="entry name" value="P-loop containing nucleotide triphosphate hydrolases"/>
    <property type="match status" value="1"/>
</dbReference>
<dbReference type="InterPro" id="IPR027417">
    <property type="entry name" value="P-loop_NTPase"/>
</dbReference>
<dbReference type="EC" id="6.3.3.3" evidence="1"/>
<name>A0A484I6Q2_9ARCH</name>
<protein>
    <recommendedName>
        <fullName evidence="1">ATP-dependent dethiobiotin synthetase BioD</fullName>
        <ecNumber evidence="1">6.3.3.3</ecNumber>
    </recommendedName>
    <alternativeName>
        <fullName evidence="1">DTB synthetase</fullName>
        <shortName evidence="1">DTBS</shortName>
    </alternativeName>
    <alternativeName>
        <fullName evidence="1">Dethiobiotin synthase</fullName>
    </alternativeName>
</protein>
<keyword evidence="1" id="KW-0479">Metal-binding</keyword>
<dbReference type="GO" id="GO:0004141">
    <property type="term" value="F:dethiobiotin synthase activity"/>
    <property type="evidence" value="ECO:0007669"/>
    <property type="project" value="UniProtKB-UniRule"/>
</dbReference>
<comment type="catalytic activity">
    <reaction evidence="1">
        <text>(7R,8S)-7,8-diammoniononanoate + CO2 + ATP = (4R,5S)-dethiobiotin + ADP + phosphate + 3 H(+)</text>
        <dbReference type="Rhea" id="RHEA:15805"/>
        <dbReference type="ChEBI" id="CHEBI:15378"/>
        <dbReference type="ChEBI" id="CHEBI:16526"/>
        <dbReference type="ChEBI" id="CHEBI:30616"/>
        <dbReference type="ChEBI" id="CHEBI:43474"/>
        <dbReference type="ChEBI" id="CHEBI:149469"/>
        <dbReference type="ChEBI" id="CHEBI:149473"/>
        <dbReference type="ChEBI" id="CHEBI:456216"/>
        <dbReference type="EC" id="6.3.3.3"/>
    </reaction>
</comment>
<keyword evidence="1" id="KW-0963">Cytoplasm</keyword>
<keyword evidence="3" id="KW-1185">Reference proteome</keyword>
<keyword evidence="1" id="KW-0460">Magnesium</keyword>
<evidence type="ECO:0000313" key="3">
    <source>
        <dbReference type="Proteomes" id="UP000294299"/>
    </source>
</evidence>
<feature type="binding site" evidence="1">
    <location>
        <begin position="118"/>
        <end position="121"/>
    </location>
    <ligand>
        <name>ATP</name>
        <dbReference type="ChEBI" id="CHEBI:30616"/>
    </ligand>
</feature>
<dbReference type="KEGG" id="nfn:NFRAN_0099"/>
<reference evidence="2 3" key="1">
    <citation type="submission" date="2019-02" db="EMBL/GenBank/DDBJ databases">
        <authorList>
            <person name="Lehtovirta-Morley E L."/>
        </authorList>
    </citation>
    <scope>NUCLEOTIDE SEQUENCE [LARGE SCALE GENOMIC DNA]</scope>
    <source>
        <strain evidence="2">NFRAN1</strain>
    </source>
</reference>
<comment type="subunit">
    <text evidence="1">Homodimer.</text>
</comment>
<feature type="active site" evidence="1">
    <location>
        <position position="39"/>
    </location>
</feature>
<keyword evidence="1" id="KW-0093">Biotin biosynthesis</keyword>
<feature type="binding site" evidence="1">
    <location>
        <position position="56"/>
    </location>
    <ligand>
        <name>ATP</name>
        <dbReference type="ChEBI" id="CHEBI:30616"/>
    </ligand>
</feature>
<dbReference type="GO" id="GO:0009102">
    <property type="term" value="P:biotin biosynthetic process"/>
    <property type="evidence" value="ECO:0007669"/>
    <property type="project" value="UniProtKB-UniRule"/>
</dbReference>